<dbReference type="EMBL" id="BARU01033265">
    <property type="protein sequence ID" value="GAH65424.1"/>
    <property type="molecule type" value="Genomic_DNA"/>
</dbReference>
<organism evidence="1">
    <name type="scientific">marine sediment metagenome</name>
    <dbReference type="NCBI Taxonomy" id="412755"/>
    <lineage>
        <taxon>unclassified sequences</taxon>
        <taxon>metagenomes</taxon>
        <taxon>ecological metagenomes</taxon>
    </lineage>
</organism>
<accession>X1IH14</accession>
<gene>
    <name evidence="1" type="ORF">S03H2_52370</name>
</gene>
<protein>
    <submittedName>
        <fullName evidence="1">Uncharacterized protein</fullName>
    </submittedName>
</protein>
<sequence>IDLVEYDVRGIKKYEGSQAVNHLEVLIEERKQ</sequence>
<feature type="non-terminal residue" evidence="1">
    <location>
        <position position="1"/>
    </location>
</feature>
<name>X1IH14_9ZZZZ</name>
<evidence type="ECO:0000313" key="1">
    <source>
        <dbReference type="EMBL" id="GAH65424.1"/>
    </source>
</evidence>
<proteinExistence type="predicted"/>
<comment type="caution">
    <text evidence="1">The sequence shown here is derived from an EMBL/GenBank/DDBJ whole genome shotgun (WGS) entry which is preliminary data.</text>
</comment>
<reference evidence="1" key="1">
    <citation type="journal article" date="2014" name="Front. Microbiol.">
        <title>High frequency of phylogenetically diverse reductive dehalogenase-homologous genes in deep subseafloor sedimentary metagenomes.</title>
        <authorList>
            <person name="Kawai M."/>
            <person name="Futagami T."/>
            <person name="Toyoda A."/>
            <person name="Takaki Y."/>
            <person name="Nishi S."/>
            <person name="Hori S."/>
            <person name="Arai W."/>
            <person name="Tsubouchi T."/>
            <person name="Morono Y."/>
            <person name="Uchiyama I."/>
            <person name="Ito T."/>
            <person name="Fujiyama A."/>
            <person name="Inagaki F."/>
            <person name="Takami H."/>
        </authorList>
    </citation>
    <scope>NUCLEOTIDE SEQUENCE</scope>
    <source>
        <strain evidence="1">Expedition CK06-06</strain>
    </source>
</reference>
<dbReference type="AlphaFoldDB" id="X1IH14"/>